<evidence type="ECO:0000313" key="4">
    <source>
        <dbReference type="Proteomes" id="UP000792457"/>
    </source>
</evidence>
<dbReference type="Proteomes" id="UP000792457">
    <property type="component" value="Unassembled WGS sequence"/>
</dbReference>
<accession>A0A8K0KBT9</accession>
<dbReference type="PANTHER" id="PTHR46599">
    <property type="entry name" value="PIGGYBAC TRANSPOSABLE ELEMENT-DERIVED PROTEIN 4"/>
    <property type="match status" value="1"/>
</dbReference>
<evidence type="ECO:0000259" key="2">
    <source>
        <dbReference type="Pfam" id="PF13843"/>
    </source>
</evidence>
<dbReference type="EMBL" id="KZ308587">
    <property type="protein sequence ID" value="KAG8232015.1"/>
    <property type="molecule type" value="Genomic_DNA"/>
</dbReference>
<organism evidence="3 4">
    <name type="scientific">Ladona fulva</name>
    <name type="common">Scarce chaser dragonfly</name>
    <name type="synonym">Libellula fulva</name>
    <dbReference type="NCBI Taxonomy" id="123851"/>
    <lineage>
        <taxon>Eukaryota</taxon>
        <taxon>Metazoa</taxon>
        <taxon>Ecdysozoa</taxon>
        <taxon>Arthropoda</taxon>
        <taxon>Hexapoda</taxon>
        <taxon>Insecta</taxon>
        <taxon>Pterygota</taxon>
        <taxon>Palaeoptera</taxon>
        <taxon>Odonata</taxon>
        <taxon>Epiprocta</taxon>
        <taxon>Anisoptera</taxon>
        <taxon>Libelluloidea</taxon>
        <taxon>Libellulidae</taxon>
        <taxon>Ladona</taxon>
    </lineage>
</organism>
<dbReference type="InterPro" id="IPR029526">
    <property type="entry name" value="PGBD"/>
</dbReference>
<keyword evidence="4" id="KW-1185">Reference proteome</keyword>
<feature type="compositionally biased region" description="Polar residues" evidence="1">
    <location>
        <begin position="262"/>
        <end position="279"/>
    </location>
</feature>
<reference evidence="3" key="1">
    <citation type="submission" date="2013-04" db="EMBL/GenBank/DDBJ databases">
        <authorList>
            <person name="Qu J."/>
            <person name="Murali S.C."/>
            <person name="Bandaranaike D."/>
            <person name="Bellair M."/>
            <person name="Blankenburg K."/>
            <person name="Chao H."/>
            <person name="Dinh H."/>
            <person name="Doddapaneni H."/>
            <person name="Downs B."/>
            <person name="Dugan-Rocha S."/>
            <person name="Elkadiri S."/>
            <person name="Gnanaolivu R.D."/>
            <person name="Hernandez B."/>
            <person name="Javaid M."/>
            <person name="Jayaseelan J.C."/>
            <person name="Lee S."/>
            <person name="Li M."/>
            <person name="Ming W."/>
            <person name="Munidasa M."/>
            <person name="Muniz J."/>
            <person name="Nguyen L."/>
            <person name="Ongeri F."/>
            <person name="Osuji N."/>
            <person name="Pu L.-L."/>
            <person name="Puazo M."/>
            <person name="Qu C."/>
            <person name="Quiroz J."/>
            <person name="Raj R."/>
            <person name="Weissenberger G."/>
            <person name="Xin Y."/>
            <person name="Zou X."/>
            <person name="Han Y."/>
            <person name="Richards S."/>
            <person name="Worley K."/>
            <person name="Muzny D."/>
            <person name="Gibbs R."/>
        </authorList>
    </citation>
    <scope>NUCLEOTIDE SEQUENCE</scope>
    <source>
        <strain evidence="3">Sampled in the wild</strain>
    </source>
</reference>
<dbReference type="Pfam" id="PF13843">
    <property type="entry name" value="DDE_Tnp_1_7"/>
    <property type="match status" value="1"/>
</dbReference>
<sequence>MYKWRDTCNEEMETFLGILIAMGMSHLPKMRLYWSKKPLYRNDLIRNAMKRERFEQLIKCLHFNNNEEEPENRLSKIQPLLDLLIAKFKGTLIPSENIVIDESMIPWRGRLILRQYLPGKSHNYVCLRPTHINLKIYAGKRDSPGMSGIGLGHQVVLELIDGLLHEGRTLYVDNFYTSVPLAEDLLGKKTYVCGTLRRNPKEVCAKNIKKGEILAKENEKGVKVIKWQDKRPVIMINTNLSIKDNLVSSVSKKRKTVDPEPLSSNPASAAGISSHNDCN</sequence>
<gene>
    <name evidence="3" type="ORF">J437_LFUL011956</name>
</gene>
<name>A0A8K0KBT9_LADFU</name>
<evidence type="ECO:0000256" key="1">
    <source>
        <dbReference type="SAM" id="MobiDB-lite"/>
    </source>
</evidence>
<proteinExistence type="predicted"/>
<dbReference type="OrthoDB" id="7694983at2759"/>
<feature type="domain" description="PiggyBac transposable element-derived protein" evidence="2">
    <location>
        <begin position="3"/>
        <end position="257"/>
    </location>
</feature>
<comment type="caution">
    <text evidence="3">The sequence shown here is derived from an EMBL/GenBank/DDBJ whole genome shotgun (WGS) entry which is preliminary data.</text>
</comment>
<protein>
    <recommendedName>
        <fullName evidence="2">PiggyBac transposable element-derived protein domain-containing protein</fullName>
    </recommendedName>
</protein>
<dbReference type="PANTHER" id="PTHR46599:SF3">
    <property type="entry name" value="PIGGYBAC TRANSPOSABLE ELEMENT-DERIVED PROTEIN 4"/>
    <property type="match status" value="1"/>
</dbReference>
<reference evidence="3" key="2">
    <citation type="submission" date="2017-10" db="EMBL/GenBank/DDBJ databases">
        <title>Ladona fulva Genome sequencing and assembly.</title>
        <authorList>
            <person name="Murali S."/>
            <person name="Richards S."/>
            <person name="Bandaranaike D."/>
            <person name="Bellair M."/>
            <person name="Blankenburg K."/>
            <person name="Chao H."/>
            <person name="Dinh H."/>
            <person name="Doddapaneni H."/>
            <person name="Dugan-Rocha S."/>
            <person name="Elkadiri S."/>
            <person name="Gnanaolivu R."/>
            <person name="Hernandez B."/>
            <person name="Skinner E."/>
            <person name="Javaid M."/>
            <person name="Lee S."/>
            <person name="Li M."/>
            <person name="Ming W."/>
            <person name="Munidasa M."/>
            <person name="Muniz J."/>
            <person name="Nguyen L."/>
            <person name="Hughes D."/>
            <person name="Osuji N."/>
            <person name="Pu L.-L."/>
            <person name="Puazo M."/>
            <person name="Qu C."/>
            <person name="Quiroz J."/>
            <person name="Raj R."/>
            <person name="Weissenberger G."/>
            <person name="Xin Y."/>
            <person name="Zou X."/>
            <person name="Han Y."/>
            <person name="Worley K."/>
            <person name="Muzny D."/>
            <person name="Gibbs R."/>
        </authorList>
    </citation>
    <scope>NUCLEOTIDE SEQUENCE</scope>
    <source>
        <strain evidence="3">Sampled in the wild</strain>
    </source>
</reference>
<feature type="region of interest" description="Disordered" evidence="1">
    <location>
        <begin position="253"/>
        <end position="279"/>
    </location>
</feature>
<evidence type="ECO:0000313" key="3">
    <source>
        <dbReference type="EMBL" id="KAG8232015.1"/>
    </source>
</evidence>
<dbReference type="AlphaFoldDB" id="A0A8K0KBT9"/>